<comment type="function">
    <text evidence="5">Methylates the class 1 translation termination release factors RF1/PrfA and RF2/PrfB on the glutamine residue of the universally conserved GGQ motif.</text>
</comment>
<feature type="domain" description="Methyltransferase small" evidence="6">
    <location>
        <begin position="118"/>
        <end position="200"/>
    </location>
</feature>
<dbReference type="PANTHER" id="PTHR18895:SF74">
    <property type="entry name" value="MTRF1L RELEASE FACTOR GLUTAMINE METHYLTRANSFERASE"/>
    <property type="match status" value="1"/>
</dbReference>
<dbReference type="SUPFAM" id="SSF53335">
    <property type="entry name" value="S-adenosyl-L-methionine-dependent methyltransferases"/>
    <property type="match status" value="1"/>
</dbReference>
<keyword evidence="3 5" id="KW-0949">S-adenosyl-L-methionine</keyword>
<dbReference type="EC" id="2.1.1.297" evidence="5"/>
<feature type="binding site" evidence="5">
    <location>
        <position position="192"/>
    </location>
    <ligand>
        <name>S-adenosyl-L-methionine</name>
        <dbReference type="ChEBI" id="CHEBI:59789"/>
    </ligand>
</feature>
<feature type="binding site" evidence="5">
    <location>
        <position position="149"/>
    </location>
    <ligand>
        <name>S-adenosyl-L-methionine</name>
        <dbReference type="ChEBI" id="CHEBI:59789"/>
    </ligand>
</feature>
<evidence type="ECO:0000259" key="7">
    <source>
        <dbReference type="Pfam" id="PF17827"/>
    </source>
</evidence>
<dbReference type="InterPro" id="IPR002052">
    <property type="entry name" value="DNA_methylase_N6_adenine_CS"/>
</dbReference>
<dbReference type="GO" id="GO:0032259">
    <property type="term" value="P:methylation"/>
    <property type="evidence" value="ECO:0007669"/>
    <property type="project" value="UniProtKB-KW"/>
</dbReference>
<reference evidence="8 9" key="1">
    <citation type="submission" date="2017-01" db="EMBL/GenBank/DDBJ databases">
        <authorList>
            <person name="Mah S.A."/>
            <person name="Swanson W.J."/>
            <person name="Moy G.W."/>
            <person name="Vacquier V.D."/>
        </authorList>
    </citation>
    <scope>NUCLEOTIDE SEQUENCE [LARGE SCALE GENOMIC DNA]</scope>
    <source>
        <strain evidence="8 9">DSM 11589</strain>
    </source>
</reference>
<dbReference type="STRING" id="80876.SAMN05421779_10474"/>
<feature type="binding site" evidence="5">
    <location>
        <begin position="192"/>
        <end position="195"/>
    </location>
    <ligand>
        <name>substrate</name>
    </ligand>
</feature>
<dbReference type="RefSeq" id="WP_076400536.1">
    <property type="nucleotide sequence ID" value="NZ_FTOA01000004.1"/>
</dbReference>
<feature type="domain" description="Release factor glutamine methyltransferase N-terminal" evidence="7">
    <location>
        <begin position="11"/>
        <end position="80"/>
    </location>
</feature>
<dbReference type="Gene3D" id="1.10.8.10">
    <property type="entry name" value="DNA helicase RuvA subunit, C-terminal domain"/>
    <property type="match status" value="1"/>
</dbReference>
<dbReference type="InterPro" id="IPR050320">
    <property type="entry name" value="N5-glutamine_MTase"/>
</dbReference>
<dbReference type="Proteomes" id="UP000185678">
    <property type="component" value="Unassembled WGS sequence"/>
</dbReference>
<evidence type="ECO:0000313" key="8">
    <source>
        <dbReference type="EMBL" id="SIS84524.1"/>
    </source>
</evidence>
<keyword evidence="1 5" id="KW-0489">Methyltransferase</keyword>
<name>A0A1N7MEL5_9PROT</name>
<dbReference type="Pfam" id="PF05175">
    <property type="entry name" value="MTS"/>
    <property type="match status" value="1"/>
</dbReference>
<feature type="binding site" evidence="5">
    <location>
        <position position="178"/>
    </location>
    <ligand>
        <name>S-adenosyl-L-methionine</name>
        <dbReference type="ChEBI" id="CHEBI:59789"/>
    </ligand>
</feature>
<dbReference type="GO" id="GO:0102559">
    <property type="term" value="F:peptide chain release factor N(5)-glutamine methyltransferase activity"/>
    <property type="evidence" value="ECO:0007669"/>
    <property type="project" value="UniProtKB-EC"/>
</dbReference>
<dbReference type="PROSITE" id="PS00092">
    <property type="entry name" value="N6_MTASE"/>
    <property type="match status" value="1"/>
</dbReference>
<sequence>MSQQPDTLDSACRWLAARLSAAGIADARRDARLLVAHALGLDPQRLLIDGDRRLGSADLVALEAVATRRCAREPVSRIIGSRGFWTLDLTLTPDTLDPRPDTETLVEAVLAARPDRQAPLRMLDFGTGSGCILLALLSEYPAAQGLGIDIAPGAVAAAEANARRNGLDQRARFQCGNWAEGLSGPFDVIVSNPPYITDAEMAGLEPEVTRYDPLRALVSGPSGLEDYQRLIPALPALLAPGGLVALEVGHTQAEAVSALLVASGFDAPWARQDLGGIARCVVAESHHPEKNDKKA</sequence>
<comment type="catalytic activity">
    <reaction evidence="4 5">
        <text>L-glutaminyl-[peptide chain release factor] + S-adenosyl-L-methionine = N(5)-methyl-L-glutaminyl-[peptide chain release factor] + S-adenosyl-L-homocysteine + H(+)</text>
        <dbReference type="Rhea" id="RHEA:42896"/>
        <dbReference type="Rhea" id="RHEA-COMP:10271"/>
        <dbReference type="Rhea" id="RHEA-COMP:10272"/>
        <dbReference type="ChEBI" id="CHEBI:15378"/>
        <dbReference type="ChEBI" id="CHEBI:30011"/>
        <dbReference type="ChEBI" id="CHEBI:57856"/>
        <dbReference type="ChEBI" id="CHEBI:59789"/>
        <dbReference type="ChEBI" id="CHEBI:61891"/>
        <dbReference type="EC" id="2.1.1.297"/>
    </reaction>
</comment>
<dbReference type="AlphaFoldDB" id="A0A1N7MEL5"/>
<evidence type="ECO:0000256" key="5">
    <source>
        <dbReference type="HAMAP-Rule" id="MF_02126"/>
    </source>
</evidence>
<dbReference type="OrthoDB" id="9800643at2"/>
<dbReference type="Pfam" id="PF17827">
    <property type="entry name" value="PrmC_N"/>
    <property type="match status" value="1"/>
</dbReference>
<gene>
    <name evidence="5" type="primary">prmC</name>
    <name evidence="8" type="ORF">SAMN05421779_10474</name>
</gene>
<protein>
    <recommendedName>
        <fullName evidence="5">Release factor glutamine methyltransferase</fullName>
        <shortName evidence="5">RF MTase</shortName>
        <ecNumber evidence="5">2.1.1.297</ecNumber>
    </recommendedName>
    <alternativeName>
        <fullName evidence="5">N5-glutamine methyltransferase PrmC</fullName>
    </alternativeName>
    <alternativeName>
        <fullName evidence="5">Protein-(glutamine-N5) MTase PrmC</fullName>
    </alternativeName>
    <alternativeName>
        <fullName evidence="5">Protein-glutamine N-methyltransferase PrmC</fullName>
    </alternativeName>
</protein>
<dbReference type="GO" id="GO:0003676">
    <property type="term" value="F:nucleic acid binding"/>
    <property type="evidence" value="ECO:0007669"/>
    <property type="project" value="InterPro"/>
</dbReference>
<dbReference type="Gene3D" id="3.40.50.150">
    <property type="entry name" value="Vaccinia Virus protein VP39"/>
    <property type="match status" value="1"/>
</dbReference>
<feature type="binding site" evidence="5">
    <location>
        <begin position="126"/>
        <end position="130"/>
    </location>
    <ligand>
        <name>S-adenosyl-L-methionine</name>
        <dbReference type="ChEBI" id="CHEBI:59789"/>
    </ligand>
</feature>
<evidence type="ECO:0000256" key="2">
    <source>
        <dbReference type="ARBA" id="ARBA00022679"/>
    </source>
</evidence>
<dbReference type="PANTHER" id="PTHR18895">
    <property type="entry name" value="HEMK METHYLTRANSFERASE"/>
    <property type="match status" value="1"/>
</dbReference>
<dbReference type="InterPro" id="IPR040758">
    <property type="entry name" value="PrmC_N"/>
</dbReference>
<dbReference type="CDD" id="cd02440">
    <property type="entry name" value="AdoMet_MTases"/>
    <property type="match status" value="1"/>
</dbReference>
<evidence type="ECO:0000313" key="9">
    <source>
        <dbReference type="Proteomes" id="UP000185678"/>
    </source>
</evidence>
<keyword evidence="9" id="KW-1185">Reference proteome</keyword>
<dbReference type="HAMAP" id="MF_02126">
    <property type="entry name" value="RF_methyltr_PrmC"/>
    <property type="match status" value="1"/>
</dbReference>
<evidence type="ECO:0000256" key="4">
    <source>
        <dbReference type="ARBA" id="ARBA00048391"/>
    </source>
</evidence>
<comment type="similarity">
    <text evidence="5">Belongs to the protein N5-glutamine methyltransferase family. PrmC subfamily.</text>
</comment>
<dbReference type="InterPro" id="IPR019874">
    <property type="entry name" value="RF_methyltr_PrmC"/>
</dbReference>
<dbReference type="InterPro" id="IPR029063">
    <property type="entry name" value="SAM-dependent_MTases_sf"/>
</dbReference>
<evidence type="ECO:0000256" key="3">
    <source>
        <dbReference type="ARBA" id="ARBA00022691"/>
    </source>
</evidence>
<dbReference type="InterPro" id="IPR007848">
    <property type="entry name" value="Small_mtfrase_dom"/>
</dbReference>
<proteinExistence type="inferred from homology"/>
<dbReference type="NCBIfam" id="TIGR03534">
    <property type="entry name" value="RF_mod_PrmC"/>
    <property type="match status" value="1"/>
</dbReference>
<dbReference type="InterPro" id="IPR004556">
    <property type="entry name" value="HemK-like"/>
</dbReference>
<dbReference type="EMBL" id="FTOA01000004">
    <property type="protein sequence ID" value="SIS84524.1"/>
    <property type="molecule type" value="Genomic_DNA"/>
</dbReference>
<keyword evidence="2 5" id="KW-0808">Transferase</keyword>
<accession>A0A1N7MEL5</accession>
<evidence type="ECO:0000259" key="6">
    <source>
        <dbReference type="Pfam" id="PF05175"/>
    </source>
</evidence>
<evidence type="ECO:0000256" key="1">
    <source>
        <dbReference type="ARBA" id="ARBA00022603"/>
    </source>
</evidence>
<dbReference type="NCBIfam" id="TIGR00536">
    <property type="entry name" value="hemK_fam"/>
    <property type="match status" value="1"/>
</dbReference>
<organism evidence="8 9">
    <name type="scientific">Insolitispirillum peregrinum</name>
    <dbReference type="NCBI Taxonomy" id="80876"/>
    <lineage>
        <taxon>Bacteria</taxon>
        <taxon>Pseudomonadati</taxon>
        <taxon>Pseudomonadota</taxon>
        <taxon>Alphaproteobacteria</taxon>
        <taxon>Rhodospirillales</taxon>
        <taxon>Novispirillaceae</taxon>
        <taxon>Insolitispirillum</taxon>
    </lineage>
</organism>